<dbReference type="Gene3D" id="3.10.310.70">
    <property type="match status" value="1"/>
</dbReference>
<dbReference type="EMBL" id="JAEQBW010000006">
    <property type="protein sequence ID" value="MBK6266099.1"/>
    <property type="molecule type" value="Genomic_DNA"/>
</dbReference>
<evidence type="ECO:0000256" key="1">
    <source>
        <dbReference type="SAM" id="SignalP"/>
    </source>
</evidence>
<dbReference type="SUPFAM" id="SSF51338">
    <property type="entry name" value="Composite domain of metallo-dependent hydrolases"/>
    <property type="match status" value="1"/>
</dbReference>
<dbReference type="SUPFAM" id="SSF51556">
    <property type="entry name" value="Metallo-dependent hydrolases"/>
    <property type="match status" value="1"/>
</dbReference>
<dbReference type="InterPro" id="IPR032466">
    <property type="entry name" value="Metal_Hydrolase"/>
</dbReference>
<feature type="domain" description="Amidohydrolase 3" evidence="2">
    <location>
        <begin position="77"/>
        <end position="572"/>
    </location>
</feature>
<sequence length="574" mass="63943">MKKLSLRLSMLCVMAFSILACNSQSDQIKADLIIKGGTIYTVNDQQPTVEAVAVKNDKIIFAGAEKDLAAYQTEKTQLIDLKGATMTPGLIEGHGHFMGLGYNELNVDLLDTKSYQEIIEKIKIAVANAEPGQWITGRGWHQSKWTEMPDDMVNGFQTHELLSEVSPDNPVYLRHASGHAGFANAKAMQIAGVMPLSKESLNNQEVEGGEIFRDENGNPTGIFNERAMSLITQHIPESTEEKDRKAFDLAVKACYRNGITSFHDAGIGRENIALYQQMKKEGKLGVRIYAMLTGWDKELLEEWYTNGPEIDSANLLTIRSVKLNCDGALGSRGAWLLEEYTDRPGHFGHETLPMEFVKETALNGLKHGFQVCAHAIGDRANREILDRYELAMNESTEKVADHRFRIEHAQHLHPEDIPRFAELGVIPAMQAVHMSSDRPWAIDRLGQKRIEEGAYMWQALLQSGVPIVNGTDVPVEPINPLASYYASVTRKTLEGKPEGGYEPAQKMTREQALRSYTLDAAYGAFEENIKGSIEVGKLADFVVFDQDIMTIPEEKILTTKVLKTIFGGKVVFEQ</sequence>
<keyword evidence="1" id="KW-0732">Signal</keyword>
<feature type="signal peptide" evidence="1">
    <location>
        <begin position="1"/>
        <end position="20"/>
    </location>
</feature>
<evidence type="ECO:0000313" key="3">
    <source>
        <dbReference type="EMBL" id="MBK6266099.1"/>
    </source>
</evidence>
<dbReference type="InterPro" id="IPR013108">
    <property type="entry name" value="Amidohydro_3"/>
</dbReference>
<dbReference type="InterPro" id="IPR011059">
    <property type="entry name" value="Metal-dep_hydrolase_composite"/>
</dbReference>
<dbReference type="RefSeq" id="WP_201431779.1">
    <property type="nucleotide sequence ID" value="NZ_JAEQBW010000006.1"/>
</dbReference>
<dbReference type="PROSITE" id="PS51257">
    <property type="entry name" value="PROKAR_LIPOPROTEIN"/>
    <property type="match status" value="1"/>
</dbReference>
<dbReference type="Pfam" id="PF07969">
    <property type="entry name" value="Amidohydro_3"/>
    <property type="match status" value="1"/>
</dbReference>
<evidence type="ECO:0000259" key="2">
    <source>
        <dbReference type="Pfam" id="PF07969"/>
    </source>
</evidence>
<dbReference type="Gene3D" id="3.20.20.140">
    <property type="entry name" value="Metal-dependent hydrolases"/>
    <property type="match status" value="1"/>
</dbReference>
<dbReference type="Gene3D" id="2.30.40.10">
    <property type="entry name" value="Urease, subunit C, domain 1"/>
    <property type="match status" value="1"/>
</dbReference>
<dbReference type="Proteomes" id="UP000611723">
    <property type="component" value="Unassembled WGS sequence"/>
</dbReference>
<gene>
    <name evidence="3" type="ORF">JKA74_13730</name>
</gene>
<comment type="caution">
    <text evidence="3">The sequence shown here is derived from an EMBL/GenBank/DDBJ whole genome shotgun (WGS) entry which is preliminary data.</text>
</comment>
<evidence type="ECO:0000313" key="4">
    <source>
        <dbReference type="Proteomes" id="UP000611723"/>
    </source>
</evidence>
<dbReference type="PANTHER" id="PTHR22642:SF2">
    <property type="entry name" value="PROTEIN LONG AFTER FAR-RED 3"/>
    <property type="match status" value="1"/>
</dbReference>
<name>A0A934WZJ3_9BACT</name>
<dbReference type="CDD" id="cd01300">
    <property type="entry name" value="YtcJ_like"/>
    <property type="match status" value="1"/>
</dbReference>
<dbReference type="AlphaFoldDB" id="A0A934WZJ3"/>
<reference evidence="3" key="1">
    <citation type="submission" date="2021-01" db="EMBL/GenBank/DDBJ databases">
        <title>Marivirga aurantiaca sp. nov., isolated from intertidal surface sediments.</title>
        <authorList>
            <person name="Zhang M."/>
        </authorList>
    </citation>
    <scope>NUCLEOTIDE SEQUENCE</scope>
    <source>
        <strain evidence="3">S37H4</strain>
    </source>
</reference>
<proteinExistence type="predicted"/>
<keyword evidence="4" id="KW-1185">Reference proteome</keyword>
<dbReference type="GO" id="GO:0016810">
    <property type="term" value="F:hydrolase activity, acting on carbon-nitrogen (but not peptide) bonds"/>
    <property type="evidence" value="ECO:0007669"/>
    <property type="project" value="InterPro"/>
</dbReference>
<dbReference type="InterPro" id="IPR033932">
    <property type="entry name" value="YtcJ-like"/>
</dbReference>
<feature type="chain" id="PRO_5037681353" evidence="1">
    <location>
        <begin position="21"/>
        <end position="574"/>
    </location>
</feature>
<accession>A0A934WZJ3</accession>
<dbReference type="PANTHER" id="PTHR22642">
    <property type="entry name" value="IMIDAZOLONEPROPIONASE"/>
    <property type="match status" value="1"/>
</dbReference>
<protein>
    <submittedName>
        <fullName evidence="3">Amidohydrolase</fullName>
    </submittedName>
</protein>
<organism evidence="3 4">
    <name type="scientific">Marivirga aurantiaca</name>
    <dbReference type="NCBI Taxonomy" id="2802615"/>
    <lineage>
        <taxon>Bacteria</taxon>
        <taxon>Pseudomonadati</taxon>
        <taxon>Bacteroidota</taxon>
        <taxon>Cytophagia</taxon>
        <taxon>Cytophagales</taxon>
        <taxon>Marivirgaceae</taxon>
        <taxon>Marivirga</taxon>
    </lineage>
</organism>